<evidence type="ECO:0000313" key="4">
    <source>
        <dbReference type="Proteomes" id="UP001219518"/>
    </source>
</evidence>
<comment type="caution">
    <text evidence="3">The sequence shown here is derived from an EMBL/GenBank/DDBJ whole genome shotgun (WGS) entry which is preliminary data.</text>
</comment>
<protein>
    <submittedName>
        <fullName evidence="3">Anoctamin-5</fullName>
    </submittedName>
</protein>
<dbReference type="PANTHER" id="PTHR10773">
    <property type="entry name" value="DNA-DIRECTED RNA POLYMERASES I, II, AND III SUBUNIT RPABC2"/>
    <property type="match status" value="1"/>
</dbReference>
<reference evidence="3" key="2">
    <citation type="journal article" date="2023" name="BMC Genomics">
        <title>Pest status, molecular evolution, and epigenetic factors derived from the genome assembly of Frankliniella fusca, a thysanopteran phytovirus vector.</title>
        <authorList>
            <person name="Catto M.A."/>
            <person name="Labadie P.E."/>
            <person name="Jacobson A.L."/>
            <person name="Kennedy G.G."/>
            <person name="Srinivasan R."/>
            <person name="Hunt B.G."/>
        </authorList>
    </citation>
    <scope>NUCLEOTIDE SEQUENCE</scope>
    <source>
        <strain evidence="3">PL_HMW_Pooled</strain>
    </source>
</reference>
<accession>A0AAE1HYV2</accession>
<feature type="compositionally biased region" description="Basic and acidic residues" evidence="1">
    <location>
        <begin position="176"/>
        <end position="191"/>
    </location>
</feature>
<dbReference type="Proteomes" id="UP001219518">
    <property type="component" value="Unassembled WGS sequence"/>
</dbReference>
<feature type="domain" description="DUF7869" evidence="2">
    <location>
        <begin position="666"/>
        <end position="785"/>
    </location>
</feature>
<evidence type="ECO:0000259" key="2">
    <source>
        <dbReference type="Pfam" id="PF25273"/>
    </source>
</evidence>
<reference evidence="3" key="1">
    <citation type="submission" date="2021-07" db="EMBL/GenBank/DDBJ databases">
        <authorList>
            <person name="Catto M.A."/>
            <person name="Jacobson A."/>
            <person name="Kennedy G."/>
            <person name="Labadie P."/>
            <person name="Hunt B.G."/>
            <person name="Srinivasan R."/>
        </authorList>
    </citation>
    <scope>NUCLEOTIDE SEQUENCE</scope>
    <source>
        <strain evidence="3">PL_HMW_Pooled</strain>
        <tissue evidence="3">Head</tissue>
    </source>
</reference>
<feature type="region of interest" description="Disordered" evidence="1">
    <location>
        <begin position="909"/>
        <end position="934"/>
    </location>
</feature>
<sequence length="934" mass="106572">MSQGRKLLNALKKINNQTAASSASIVSRNAPPVSSRRNFAENSSVNDFFTPSEASILSVEFLNEINHQPLNGLHSAANFTFPSMVCPQGKEPDHDIHQDSELTPLSNVCPAPLQPLPVQFVEYDAGSTLGTSERHTIQGIWPSQGNEAETDLQTLVKPVFSPLLNVTSAPLVLPSEVDHKRSPPNTSEKHTTQGTSPSQESKADTELQTVGEPELTPLTSISTAPLDLSFVGKHLQITPHSNNLKYANQGKKVRKVLFQSLSDDFLSEPLPLNDKSSEEDRIDVNVPSNDPPAVEDVVAIPEHDALEVQPVQQEVTQKNKRKRRAEVSEHTPPKKRPVNRENWKSSKAKLAYNSGQAHTTLRGKERRARELKPKCAAFCRRNCPAHITQEERESLFQKYYGLKDKTLQRYMLAKLVVTTNVKQRKVQTDDEPYRKHSYFYYLLDQSGQKVPVCQPMFLNTFDISKSVVQTALTKNSPDKRGKYSKAKKRLAPELIANVKDHIKMFPTKESHYCRAESRRQYLDENLTISKMQRLYLMERGTLPHTASLRQYRDIFNTSFNISFFKPKKDQCSQCVQYERFTPEEKEKHAQQHQEHIANKDAVRKLKKEDKELSKDEEKKLETGNNIMVITFDLQKVLYCPKSDVGEFFYKRKLSTYNFTIFDCTTGKAYCFCWDQTVALRGSDEISSCILSFFEEAVSQGVTEFRIYSDSCSGQNKNKFLYSMYYLATMKFNIKITHRYLEKGHTQMECDSIHALIERKTKNIDIFTPAQWYGNIRSAKVQQPAYVVREVEQKDVFSFKTIANYFQWSKVPISKVCEVKFDCSLPEFISYKLQFEAVSSTCRVIPQKKGRPVNWKTLKLDLAHSAPIPLKPKLVLDLKWFLKKDLIPAASVAFYNKILSYPAAQENNGENDISEEIAPSVELFEDSDDNDDDLD</sequence>
<keyword evidence="4" id="KW-1185">Reference proteome</keyword>
<dbReference type="PANTHER" id="PTHR10773:SF19">
    <property type="match status" value="1"/>
</dbReference>
<dbReference type="InterPro" id="IPR057191">
    <property type="entry name" value="DUF7869"/>
</dbReference>
<gene>
    <name evidence="3" type="ORF">KUF71_017641</name>
</gene>
<dbReference type="EMBL" id="JAHWGI010001382">
    <property type="protein sequence ID" value="KAK3929175.1"/>
    <property type="molecule type" value="Genomic_DNA"/>
</dbReference>
<name>A0AAE1HYV2_9NEOP</name>
<proteinExistence type="predicted"/>
<evidence type="ECO:0000256" key="1">
    <source>
        <dbReference type="SAM" id="MobiDB-lite"/>
    </source>
</evidence>
<feature type="region of interest" description="Disordered" evidence="1">
    <location>
        <begin position="311"/>
        <end position="350"/>
    </location>
</feature>
<dbReference type="AlphaFoldDB" id="A0AAE1HYV2"/>
<feature type="compositionally biased region" description="Basic and acidic residues" evidence="1">
    <location>
        <begin position="325"/>
        <end position="344"/>
    </location>
</feature>
<feature type="region of interest" description="Disordered" evidence="1">
    <location>
        <begin position="174"/>
        <end position="218"/>
    </location>
</feature>
<organism evidence="3 4">
    <name type="scientific">Frankliniella fusca</name>
    <dbReference type="NCBI Taxonomy" id="407009"/>
    <lineage>
        <taxon>Eukaryota</taxon>
        <taxon>Metazoa</taxon>
        <taxon>Ecdysozoa</taxon>
        <taxon>Arthropoda</taxon>
        <taxon>Hexapoda</taxon>
        <taxon>Insecta</taxon>
        <taxon>Pterygota</taxon>
        <taxon>Neoptera</taxon>
        <taxon>Paraneoptera</taxon>
        <taxon>Thysanoptera</taxon>
        <taxon>Terebrantia</taxon>
        <taxon>Thripoidea</taxon>
        <taxon>Thripidae</taxon>
        <taxon>Frankliniella</taxon>
    </lineage>
</organism>
<feature type="region of interest" description="Disordered" evidence="1">
    <location>
        <begin position="269"/>
        <end position="290"/>
    </location>
</feature>
<feature type="compositionally biased region" description="Acidic residues" evidence="1">
    <location>
        <begin position="922"/>
        <end position="934"/>
    </location>
</feature>
<dbReference type="Pfam" id="PF25273">
    <property type="entry name" value="DUF7869"/>
    <property type="match status" value="1"/>
</dbReference>
<evidence type="ECO:0000313" key="3">
    <source>
        <dbReference type="EMBL" id="KAK3929175.1"/>
    </source>
</evidence>